<keyword evidence="3" id="KW-1185">Reference proteome</keyword>
<dbReference type="AlphaFoldDB" id="A0A9P7YR86"/>
<proteinExistence type="predicted"/>
<protein>
    <recommendedName>
        <fullName evidence="4">Prolyl 4-hydroxylase alpha subunit Fe(2+) 2OG dioxygenase domain-containing protein</fullName>
    </recommendedName>
</protein>
<evidence type="ECO:0000256" key="1">
    <source>
        <dbReference type="SAM" id="MobiDB-lite"/>
    </source>
</evidence>
<dbReference type="OrthoDB" id="27483at2759"/>
<accession>A0A9P7YR86</accession>
<name>A0A9P7YR86_9HELO</name>
<sequence>MAEIIDVTPSPEGSEPDMTRKIEEIVEDLHECLTNITGTGSFALFEALPNPPNPGILLNEGGCVGLPLSDRDAQAIVAASHEAPFGKGDQTIVDKAAPYVDAITAKVSIGLGVDANGKGVSAHLYKMLLYDEGAHFKPRQDSEKTPGMFATLVVALPSKHEGGEVRVSHAGETRVFETSKFSDYNASFLAWFSDVTHEVKPVISGHRLVLTYNLVHRSLGPRDLSASSDSTGAKLGALFSEWKEGLHKSPYTRLVAYELEHQYTDASLCLGGLKGKDQVVGMSLQQVCKEFGFSFYLANFEQTIYGECDEGDVYRQDFHAITEHCDRSASLLKVVELDGSEVAKHIQFSVENFTRDVCFEDSDPDDEDYSGYTGNEGVSATHFYRRTVAIIMPRSYRFNFFFGPGNRKFETTNSEILVWLDRSVKLLESNPSDQLEREDVESMCEVVLRETKGWRQSVESYKTTSRWTYSGRPSTNPPFTDQIMNKILMTIANVLKSERLIAASFDVWPEKDYMAVISSIGAAMVTARISRYDEFHERLQVIEVLRAGMISQCERAQTSQTMYQQWAVGEIDKALVTTRHETAKDGKRLADLAAGLTSQEVFNKVWLAFTRGARRCQAAFKARRPAYHFNDRSLPSQAIEVDDQTGRNTTTVLCKFLELDLQSEMRTICGKLHAEIVEGASPTLMQSLYIPCLKETFVIQQNEKLPVELQYLVQTVLTRYYARYVGGEPQRPANWTRGISSCSCNDCQSLNGFLESPHQQTGSFSLGTKRRAHLHGQLDNMRSVTHETRHVVNPHTLIVTKTNSDYEQKHQRWTERRQTSLAHVKAMDLRLFEKHLPGKFQKIMNFWYGEPLITTPAVPASLNRQTPLSSISNAANASRTLPPITKRKTPASNTGPVEVIELD</sequence>
<organism evidence="2 3">
    <name type="scientific">Amylocarpus encephaloides</name>
    <dbReference type="NCBI Taxonomy" id="45428"/>
    <lineage>
        <taxon>Eukaryota</taxon>
        <taxon>Fungi</taxon>
        <taxon>Dikarya</taxon>
        <taxon>Ascomycota</taxon>
        <taxon>Pezizomycotina</taxon>
        <taxon>Leotiomycetes</taxon>
        <taxon>Helotiales</taxon>
        <taxon>Helotiales incertae sedis</taxon>
        <taxon>Amylocarpus</taxon>
    </lineage>
</organism>
<evidence type="ECO:0008006" key="4">
    <source>
        <dbReference type="Google" id="ProtNLM"/>
    </source>
</evidence>
<comment type="caution">
    <text evidence="2">The sequence shown here is derived from an EMBL/GenBank/DDBJ whole genome shotgun (WGS) entry which is preliminary data.</text>
</comment>
<dbReference type="PANTHER" id="PTHR33099:SF7">
    <property type="entry name" value="MYND-TYPE DOMAIN-CONTAINING PROTEIN"/>
    <property type="match status" value="1"/>
</dbReference>
<feature type="region of interest" description="Disordered" evidence="1">
    <location>
        <begin position="882"/>
        <end position="903"/>
    </location>
</feature>
<dbReference type="PANTHER" id="PTHR33099">
    <property type="entry name" value="FE2OG DIOXYGENASE DOMAIN-CONTAINING PROTEIN"/>
    <property type="match status" value="1"/>
</dbReference>
<reference evidence="2" key="1">
    <citation type="journal article" date="2021" name="IMA Fungus">
        <title>Genomic characterization of three marine fungi, including Emericellopsis atlantica sp. nov. with signatures of a generalist lifestyle and marine biomass degradation.</title>
        <authorList>
            <person name="Hagestad O.C."/>
            <person name="Hou L."/>
            <person name="Andersen J.H."/>
            <person name="Hansen E.H."/>
            <person name="Altermark B."/>
            <person name="Li C."/>
            <person name="Kuhnert E."/>
            <person name="Cox R.J."/>
            <person name="Crous P.W."/>
            <person name="Spatafora J.W."/>
            <person name="Lail K."/>
            <person name="Amirebrahimi M."/>
            <person name="Lipzen A."/>
            <person name="Pangilinan J."/>
            <person name="Andreopoulos W."/>
            <person name="Hayes R.D."/>
            <person name="Ng V."/>
            <person name="Grigoriev I.V."/>
            <person name="Jackson S.A."/>
            <person name="Sutton T.D.S."/>
            <person name="Dobson A.D.W."/>
            <person name="Rama T."/>
        </authorList>
    </citation>
    <scope>NUCLEOTIDE SEQUENCE</scope>
    <source>
        <strain evidence="2">TRa018bII</strain>
    </source>
</reference>
<gene>
    <name evidence="2" type="ORF">BJ875DRAFT_437669</name>
</gene>
<dbReference type="Proteomes" id="UP000824998">
    <property type="component" value="Unassembled WGS sequence"/>
</dbReference>
<dbReference type="Gene3D" id="2.60.120.620">
    <property type="entry name" value="q2cbj1_9rhob like domain"/>
    <property type="match status" value="1"/>
</dbReference>
<evidence type="ECO:0000313" key="3">
    <source>
        <dbReference type="Proteomes" id="UP000824998"/>
    </source>
</evidence>
<evidence type="ECO:0000313" key="2">
    <source>
        <dbReference type="EMBL" id="KAG9238196.1"/>
    </source>
</evidence>
<dbReference type="EMBL" id="MU251373">
    <property type="protein sequence ID" value="KAG9238196.1"/>
    <property type="molecule type" value="Genomic_DNA"/>
</dbReference>